<proteinExistence type="predicted"/>
<evidence type="ECO:0000313" key="2">
    <source>
        <dbReference type="Proteomes" id="UP001152795"/>
    </source>
</evidence>
<dbReference type="OrthoDB" id="6783358at2759"/>
<protein>
    <submittedName>
        <fullName evidence="1">Uncharacterized protein</fullName>
    </submittedName>
</protein>
<dbReference type="EMBL" id="CACRXK020012427">
    <property type="protein sequence ID" value="CAB4023300.1"/>
    <property type="molecule type" value="Genomic_DNA"/>
</dbReference>
<name>A0A7D9KZ37_PARCT</name>
<feature type="non-terminal residue" evidence="1">
    <location>
        <position position="125"/>
    </location>
</feature>
<accession>A0A7D9KZ37</accession>
<dbReference type="AlphaFoldDB" id="A0A7D9KZ37"/>
<dbReference type="PANTHER" id="PTHR46880:SF8">
    <property type="entry name" value="E3 SUMO-PROTEIN LIGASE KIAA1586"/>
    <property type="match status" value="1"/>
</dbReference>
<evidence type="ECO:0000313" key="1">
    <source>
        <dbReference type="EMBL" id="CAB4023300.1"/>
    </source>
</evidence>
<keyword evidence="2" id="KW-1185">Reference proteome</keyword>
<gene>
    <name evidence="1" type="ORF">PACLA_8A085762</name>
</gene>
<organism evidence="1 2">
    <name type="scientific">Paramuricea clavata</name>
    <name type="common">Red gorgonian</name>
    <name type="synonym">Violescent sea-whip</name>
    <dbReference type="NCBI Taxonomy" id="317549"/>
    <lineage>
        <taxon>Eukaryota</taxon>
        <taxon>Metazoa</taxon>
        <taxon>Cnidaria</taxon>
        <taxon>Anthozoa</taxon>
        <taxon>Octocorallia</taxon>
        <taxon>Malacalcyonacea</taxon>
        <taxon>Plexauridae</taxon>
        <taxon>Paramuricea</taxon>
    </lineage>
</organism>
<sequence>MRELEGQNAESVLKYLLTALAEFGFDEDYLSKNLIAFTCEGAFVMLGIHSGVGQRLKETFPALLLWHCLHHRLELAISDAVSTIDGFQPIQTFFDKTYSVYSFSSKFHNVYLVNILGSPSTAKQI</sequence>
<dbReference type="PANTHER" id="PTHR46880">
    <property type="entry name" value="RAS-ASSOCIATING DOMAIN-CONTAINING PROTEIN"/>
    <property type="match status" value="1"/>
</dbReference>
<dbReference type="Proteomes" id="UP001152795">
    <property type="component" value="Unassembled WGS sequence"/>
</dbReference>
<reference evidence="1" key="1">
    <citation type="submission" date="2020-04" db="EMBL/GenBank/DDBJ databases">
        <authorList>
            <person name="Alioto T."/>
            <person name="Alioto T."/>
            <person name="Gomez Garrido J."/>
        </authorList>
    </citation>
    <scope>NUCLEOTIDE SEQUENCE</scope>
    <source>
        <strain evidence="1">A484AB</strain>
    </source>
</reference>
<comment type="caution">
    <text evidence="1">The sequence shown here is derived from an EMBL/GenBank/DDBJ whole genome shotgun (WGS) entry which is preliminary data.</text>
</comment>